<feature type="transmembrane region" description="Helical" evidence="6">
    <location>
        <begin position="172"/>
        <end position="191"/>
    </location>
</feature>
<evidence type="ECO:0000313" key="8">
    <source>
        <dbReference type="EMBL" id="SNT48489.1"/>
    </source>
</evidence>
<accession>A0A239N2U3</accession>
<evidence type="ECO:0000313" key="9">
    <source>
        <dbReference type="Proteomes" id="UP000198362"/>
    </source>
</evidence>
<feature type="transmembrane region" description="Helical" evidence="6">
    <location>
        <begin position="228"/>
        <end position="246"/>
    </location>
</feature>
<dbReference type="InterPro" id="IPR051328">
    <property type="entry name" value="T7SS_ABC-Transporter"/>
</dbReference>
<feature type="transmembrane region" description="Helical" evidence="6">
    <location>
        <begin position="61"/>
        <end position="83"/>
    </location>
</feature>
<dbReference type="Proteomes" id="UP000198362">
    <property type="component" value="Unassembled WGS sequence"/>
</dbReference>
<keyword evidence="9" id="KW-1185">Reference proteome</keyword>
<dbReference type="Pfam" id="PF01061">
    <property type="entry name" value="ABC2_membrane"/>
    <property type="match status" value="1"/>
</dbReference>
<dbReference type="PROSITE" id="PS51012">
    <property type="entry name" value="ABC_TM2"/>
    <property type="match status" value="1"/>
</dbReference>
<protein>
    <recommendedName>
        <fullName evidence="6">Transport permease protein</fullName>
    </recommendedName>
</protein>
<evidence type="ECO:0000259" key="7">
    <source>
        <dbReference type="PROSITE" id="PS51012"/>
    </source>
</evidence>
<dbReference type="PANTHER" id="PTHR43077">
    <property type="entry name" value="TRANSPORT PERMEASE YVFS-RELATED"/>
    <property type="match status" value="1"/>
</dbReference>
<keyword evidence="5" id="KW-0046">Antibiotic resistance</keyword>
<feature type="transmembrane region" description="Helical" evidence="6">
    <location>
        <begin position="104"/>
        <end position="131"/>
    </location>
</feature>
<keyword evidence="3 6" id="KW-1133">Transmembrane helix</keyword>
<evidence type="ECO:0000256" key="5">
    <source>
        <dbReference type="ARBA" id="ARBA00023251"/>
    </source>
</evidence>
<evidence type="ECO:0000256" key="3">
    <source>
        <dbReference type="ARBA" id="ARBA00022989"/>
    </source>
</evidence>
<gene>
    <name evidence="8" type="ORF">SAMN05421812_107106</name>
</gene>
<keyword evidence="4 6" id="KW-0472">Membrane</keyword>
<dbReference type="PANTHER" id="PTHR43077:SF10">
    <property type="entry name" value="TRANSPORT PERMEASE PROTEIN"/>
    <property type="match status" value="1"/>
</dbReference>
<comment type="subcellular location">
    <subcellularLocation>
        <location evidence="6">Cell membrane</location>
        <topology evidence="6">Multi-pass membrane protein</topology>
    </subcellularLocation>
    <subcellularLocation>
        <location evidence="1">Membrane</location>
        <topology evidence="1">Multi-pass membrane protein</topology>
    </subcellularLocation>
</comment>
<dbReference type="GO" id="GO:0043190">
    <property type="term" value="C:ATP-binding cassette (ABC) transporter complex"/>
    <property type="evidence" value="ECO:0007669"/>
    <property type="project" value="InterPro"/>
</dbReference>
<organism evidence="8 9">
    <name type="scientific">Asanoa hainanensis</name>
    <dbReference type="NCBI Taxonomy" id="560556"/>
    <lineage>
        <taxon>Bacteria</taxon>
        <taxon>Bacillati</taxon>
        <taxon>Actinomycetota</taxon>
        <taxon>Actinomycetes</taxon>
        <taxon>Micromonosporales</taxon>
        <taxon>Micromonosporaceae</taxon>
        <taxon>Asanoa</taxon>
    </lineage>
</organism>
<evidence type="ECO:0000256" key="4">
    <source>
        <dbReference type="ARBA" id="ARBA00023136"/>
    </source>
</evidence>
<feature type="domain" description="ABC transmembrane type-2" evidence="7">
    <location>
        <begin position="24"/>
        <end position="253"/>
    </location>
</feature>
<feature type="transmembrane region" description="Helical" evidence="6">
    <location>
        <begin position="23"/>
        <end position="41"/>
    </location>
</feature>
<evidence type="ECO:0000256" key="6">
    <source>
        <dbReference type="RuleBase" id="RU361157"/>
    </source>
</evidence>
<dbReference type="InterPro" id="IPR000412">
    <property type="entry name" value="ABC_2_transport"/>
</dbReference>
<dbReference type="PIRSF" id="PIRSF006648">
    <property type="entry name" value="DrrB"/>
    <property type="match status" value="1"/>
</dbReference>
<evidence type="ECO:0000256" key="1">
    <source>
        <dbReference type="ARBA" id="ARBA00004141"/>
    </source>
</evidence>
<dbReference type="OrthoDB" id="9255971at2"/>
<sequence>MTELIGHSAAIARRHLLQVARQPWLVAINLVQPFLWLLLFSATFHSITDLPGFAEENYAQFFLPGLIVMTALLASSWNGLTLLGDMERGTLDRLLASPVRRPALIVGPLAQQVVSGLIPTAILLAIGYGLGARFHGGLVGALAALWALSAISAAFAALSHAVAMLVRREESLIAMVNFIVMPLSFLSTAFMPANLVPDWVATGVAVNPVNWAVEACRAGFDGSLGGAVVLRLGLLTALAVVSVVIAQHGLRRYCRTT</sequence>
<name>A0A239N2U3_9ACTN</name>
<reference evidence="8 9" key="1">
    <citation type="submission" date="2017-06" db="EMBL/GenBank/DDBJ databases">
        <authorList>
            <person name="Kim H.J."/>
            <person name="Triplett B.A."/>
        </authorList>
    </citation>
    <scope>NUCLEOTIDE SEQUENCE [LARGE SCALE GENOMIC DNA]</scope>
    <source>
        <strain evidence="8 9">CGMCC 4.5593</strain>
    </source>
</reference>
<dbReference type="GO" id="GO:0140359">
    <property type="term" value="F:ABC-type transporter activity"/>
    <property type="evidence" value="ECO:0007669"/>
    <property type="project" value="InterPro"/>
</dbReference>
<keyword evidence="6" id="KW-0813">Transport</keyword>
<keyword evidence="2 6" id="KW-0812">Transmembrane</keyword>
<keyword evidence="6" id="KW-1003">Cell membrane</keyword>
<proteinExistence type="inferred from homology"/>
<dbReference type="AlphaFoldDB" id="A0A239N2U3"/>
<comment type="similarity">
    <text evidence="6">Belongs to the ABC-2 integral membrane protein family.</text>
</comment>
<dbReference type="GO" id="GO:0046677">
    <property type="term" value="P:response to antibiotic"/>
    <property type="evidence" value="ECO:0007669"/>
    <property type="project" value="UniProtKB-KW"/>
</dbReference>
<dbReference type="RefSeq" id="WP_089250617.1">
    <property type="nucleotide sequence ID" value="NZ_FZPH01000007.1"/>
</dbReference>
<evidence type="ECO:0000256" key="2">
    <source>
        <dbReference type="ARBA" id="ARBA00022692"/>
    </source>
</evidence>
<feature type="transmembrane region" description="Helical" evidence="6">
    <location>
        <begin position="143"/>
        <end position="165"/>
    </location>
</feature>
<dbReference type="InterPro" id="IPR047817">
    <property type="entry name" value="ABC2_TM_bact-type"/>
</dbReference>
<dbReference type="InterPro" id="IPR013525">
    <property type="entry name" value="ABC2_TM"/>
</dbReference>
<dbReference type="EMBL" id="FZPH01000007">
    <property type="protein sequence ID" value="SNT48489.1"/>
    <property type="molecule type" value="Genomic_DNA"/>
</dbReference>